<dbReference type="RefSeq" id="WP_225422118.1">
    <property type="nucleotide sequence ID" value="NZ_JBHSSM010000015.1"/>
</dbReference>
<dbReference type="InterPro" id="IPR023365">
    <property type="entry name" value="Sortase_dom-sf"/>
</dbReference>
<evidence type="ECO:0000256" key="3">
    <source>
        <dbReference type="ARBA" id="ARBA00022807"/>
    </source>
</evidence>
<evidence type="ECO:0000256" key="1">
    <source>
        <dbReference type="ARBA" id="ARBA00022670"/>
    </source>
</evidence>
<name>A0ABW1UMA9_9LACO</name>
<comment type="caution">
    <text evidence="4">The sequence shown here is derived from an EMBL/GenBank/DDBJ whole genome shotgun (WGS) entry which is preliminary data.</text>
</comment>
<protein>
    <submittedName>
        <fullName evidence="4">Class A sortase</fullName>
    </submittedName>
</protein>
<sequence>MKKKLKIVGLILLLLVSLTLIFNQQIKDQAIKWMSNNRTEQVTKKSIKQAKNVKGEFDFSKVKSIDTTQVAKAAIDPDPVGALGKIAIPSVNLYLPIFKGLSDTALSSGAGTMKADQEMGQGNYALAGHYMTNKGILFSPIAQTQVGQLIYLTDLEKVYTYQITSKAVIKPEAVTVIDDRAGEKIVTLITCADGGANRWAVQGALQSVKAATKTAMQVFAH</sequence>
<gene>
    <name evidence="4" type="ORF">ACFQHW_05840</name>
</gene>
<keyword evidence="5" id="KW-1185">Reference proteome</keyword>
<evidence type="ECO:0000313" key="4">
    <source>
        <dbReference type="EMBL" id="MFC6315092.1"/>
    </source>
</evidence>
<dbReference type="NCBIfam" id="TIGR01076">
    <property type="entry name" value="sortase_fam"/>
    <property type="match status" value="1"/>
</dbReference>
<dbReference type="Pfam" id="PF04203">
    <property type="entry name" value="Sortase"/>
    <property type="match status" value="1"/>
</dbReference>
<organism evidence="4 5">
    <name type="scientific">Lapidilactobacillus achengensis</name>
    <dbReference type="NCBI Taxonomy" id="2486000"/>
    <lineage>
        <taxon>Bacteria</taxon>
        <taxon>Bacillati</taxon>
        <taxon>Bacillota</taxon>
        <taxon>Bacilli</taxon>
        <taxon>Lactobacillales</taxon>
        <taxon>Lactobacillaceae</taxon>
        <taxon>Lapidilactobacillus</taxon>
    </lineage>
</organism>
<accession>A0ABW1UMA9</accession>
<keyword evidence="1" id="KW-0645">Protease</keyword>
<dbReference type="InterPro" id="IPR005754">
    <property type="entry name" value="Sortase"/>
</dbReference>
<dbReference type="SUPFAM" id="SSF63817">
    <property type="entry name" value="Sortase"/>
    <property type="match status" value="1"/>
</dbReference>
<dbReference type="Gene3D" id="2.40.260.10">
    <property type="entry name" value="Sortase"/>
    <property type="match status" value="1"/>
</dbReference>
<evidence type="ECO:0000313" key="5">
    <source>
        <dbReference type="Proteomes" id="UP001596310"/>
    </source>
</evidence>
<dbReference type="InterPro" id="IPR042007">
    <property type="entry name" value="Sortase_A"/>
</dbReference>
<keyword evidence="2" id="KW-0378">Hydrolase</keyword>
<proteinExistence type="predicted"/>
<dbReference type="EMBL" id="JBHSSM010000015">
    <property type="protein sequence ID" value="MFC6315092.1"/>
    <property type="molecule type" value="Genomic_DNA"/>
</dbReference>
<keyword evidence="3" id="KW-0788">Thiol protease</keyword>
<reference evidence="5" key="1">
    <citation type="journal article" date="2019" name="Int. J. Syst. Evol. Microbiol.">
        <title>The Global Catalogue of Microorganisms (GCM) 10K type strain sequencing project: providing services to taxonomists for standard genome sequencing and annotation.</title>
        <authorList>
            <consortium name="The Broad Institute Genomics Platform"/>
            <consortium name="The Broad Institute Genome Sequencing Center for Infectious Disease"/>
            <person name="Wu L."/>
            <person name="Ma J."/>
        </authorList>
    </citation>
    <scope>NUCLEOTIDE SEQUENCE [LARGE SCALE GENOMIC DNA]</scope>
    <source>
        <strain evidence="5">CCM 8897</strain>
    </source>
</reference>
<dbReference type="Proteomes" id="UP001596310">
    <property type="component" value="Unassembled WGS sequence"/>
</dbReference>
<dbReference type="CDD" id="cd06165">
    <property type="entry name" value="Sortase_A"/>
    <property type="match status" value="1"/>
</dbReference>
<evidence type="ECO:0000256" key="2">
    <source>
        <dbReference type="ARBA" id="ARBA00022801"/>
    </source>
</evidence>